<reference evidence="10" key="2">
    <citation type="journal article" date="2019" name="Int. J. Syst. Evol. Microbiol.">
        <title>The Global Catalogue of Microorganisms (GCM) 10K type strain sequencing project: providing services to taxonomists for standard genome sequencing and annotation.</title>
        <authorList>
            <consortium name="The Broad Institute Genomics Platform"/>
            <consortium name="The Broad Institute Genome Sequencing Center for Infectious Disease"/>
            <person name="Wu L."/>
            <person name="Ma J."/>
        </authorList>
    </citation>
    <scope>NUCLEOTIDE SEQUENCE [LARGE SCALE GENOMIC DNA]</scope>
    <source>
        <strain evidence="10">CGMCC 1.18437</strain>
    </source>
</reference>
<dbReference type="AlphaFoldDB" id="A0A7W8KCS8"/>
<dbReference type="RefSeq" id="WP_184110054.1">
    <property type="nucleotide sequence ID" value="NZ_BNAJ01000002.1"/>
</dbReference>
<keyword evidence="2" id="KW-0963">Cytoplasm</keyword>
<evidence type="ECO:0000313" key="8">
    <source>
        <dbReference type="EMBL" id="MBB5375789.1"/>
    </source>
</evidence>
<dbReference type="InterPro" id="IPR050312">
    <property type="entry name" value="IolE/XylAMocC-like"/>
</dbReference>
<keyword evidence="4 8" id="KW-0413">Isomerase</keyword>
<keyword evidence="5" id="KW-0119">Carbohydrate metabolism</keyword>
<evidence type="ECO:0000313" key="7">
    <source>
        <dbReference type="EMBL" id="GHF37034.1"/>
    </source>
</evidence>
<evidence type="ECO:0000256" key="1">
    <source>
        <dbReference type="ARBA" id="ARBA00004496"/>
    </source>
</evidence>
<evidence type="ECO:0000313" key="10">
    <source>
        <dbReference type="Proteomes" id="UP000619376"/>
    </source>
</evidence>
<reference evidence="7" key="4">
    <citation type="submission" date="2024-05" db="EMBL/GenBank/DDBJ databases">
        <authorList>
            <person name="Sun Q."/>
            <person name="Zhou Y."/>
        </authorList>
    </citation>
    <scope>NUCLEOTIDE SEQUENCE</scope>
    <source>
        <strain evidence="7">CGMCC 1.18437</strain>
    </source>
</reference>
<organism evidence="8 9">
    <name type="scientific">Deinococcus metalli</name>
    <dbReference type="NCBI Taxonomy" id="1141878"/>
    <lineage>
        <taxon>Bacteria</taxon>
        <taxon>Thermotogati</taxon>
        <taxon>Deinococcota</taxon>
        <taxon>Deinococci</taxon>
        <taxon>Deinococcales</taxon>
        <taxon>Deinococcaceae</taxon>
        <taxon>Deinococcus</taxon>
    </lineage>
</organism>
<evidence type="ECO:0000256" key="3">
    <source>
        <dbReference type="ARBA" id="ARBA00022723"/>
    </source>
</evidence>
<dbReference type="GO" id="GO:0005975">
    <property type="term" value="P:carbohydrate metabolic process"/>
    <property type="evidence" value="ECO:0007669"/>
    <property type="project" value="InterPro"/>
</dbReference>
<keyword evidence="3" id="KW-0479">Metal-binding</keyword>
<dbReference type="EMBL" id="BNAJ01000002">
    <property type="protein sequence ID" value="GHF37034.1"/>
    <property type="molecule type" value="Genomic_DNA"/>
</dbReference>
<dbReference type="InterPro" id="IPR013022">
    <property type="entry name" value="Xyl_isomerase-like_TIM-brl"/>
</dbReference>
<protein>
    <submittedName>
        <fullName evidence="8">Xylose isomerase</fullName>
        <ecNumber evidence="8">5.3.1.5</ecNumber>
    </submittedName>
</protein>
<evidence type="ECO:0000256" key="4">
    <source>
        <dbReference type="ARBA" id="ARBA00023235"/>
    </source>
</evidence>
<reference evidence="7" key="1">
    <citation type="journal article" date="2014" name="Int. J. Syst. Evol. Microbiol.">
        <title>Complete genome of a new Firmicutes species belonging to the dominant human colonic microbiota ('Ruminococcus bicirculans') reveals two chromosomes and a selective capacity to utilize plant glucans.</title>
        <authorList>
            <consortium name="NISC Comparative Sequencing Program"/>
            <person name="Wegmann U."/>
            <person name="Louis P."/>
            <person name="Goesmann A."/>
            <person name="Henrissat B."/>
            <person name="Duncan S.H."/>
            <person name="Flint H.J."/>
        </authorList>
    </citation>
    <scope>NUCLEOTIDE SEQUENCE</scope>
    <source>
        <strain evidence="7">CGMCC 1.18437</strain>
    </source>
</reference>
<evidence type="ECO:0000313" key="9">
    <source>
        <dbReference type="Proteomes" id="UP000539473"/>
    </source>
</evidence>
<dbReference type="Proteomes" id="UP000619376">
    <property type="component" value="Unassembled WGS sequence"/>
</dbReference>
<proteinExistence type="predicted"/>
<comment type="caution">
    <text evidence="8">The sequence shown here is derived from an EMBL/GenBank/DDBJ whole genome shotgun (WGS) entry which is preliminary data.</text>
</comment>
<dbReference type="Gene3D" id="3.20.20.150">
    <property type="entry name" value="Divalent-metal-dependent TIM barrel enzymes"/>
    <property type="match status" value="1"/>
</dbReference>
<name>A0A7W8KCS8_9DEIO</name>
<feature type="domain" description="Xylose isomerase-like TIM barrel" evidence="6">
    <location>
        <begin position="45"/>
        <end position="273"/>
    </location>
</feature>
<keyword evidence="10" id="KW-1185">Reference proteome</keyword>
<accession>A0A7W8KCS8</accession>
<sequence length="321" mass="35294">MLFATRLNSLKSRPELFFGPGPVSTEDLLRRAARIQGLNSLSLNFPEHFTPATLRATRETIEALGLSVDSLNIRYPADTFGDGGFTHPSAAVRQQAIDLSCQAMDACAALGGNHVIVWPGFDGFDYAFQDSYERMFAHTVEGFAQLAAHDPGMRVGLEYKPWEPRKYSLIGNMGEALLVVQEVGADNLGVVLDYCHAQMANEHAPKAAALALRHHKLFGVHLNDGYGRQDDGLMVGTASLLTTLELLVLLERGGYPGTIYFDTFPVREDPVRECEWNIRVTQRLLTLARDIAADSAIGTGHDAFNVTAVIEKLLFPERVHV</sequence>
<dbReference type="PROSITE" id="PS51415">
    <property type="entry name" value="XYLOSE_ISOMERASE"/>
    <property type="match status" value="1"/>
</dbReference>
<dbReference type="GO" id="GO:0046872">
    <property type="term" value="F:metal ion binding"/>
    <property type="evidence" value="ECO:0007669"/>
    <property type="project" value="UniProtKB-KW"/>
</dbReference>
<comment type="subcellular location">
    <subcellularLocation>
        <location evidence="1">Cytoplasm</location>
    </subcellularLocation>
</comment>
<dbReference type="Pfam" id="PF01261">
    <property type="entry name" value="AP_endonuc_2"/>
    <property type="match status" value="1"/>
</dbReference>
<reference evidence="8 9" key="3">
    <citation type="submission" date="2020-08" db="EMBL/GenBank/DDBJ databases">
        <title>Genomic Encyclopedia of Type Strains, Phase IV (KMG-IV): sequencing the most valuable type-strain genomes for metagenomic binning, comparative biology and taxonomic classification.</title>
        <authorList>
            <person name="Goeker M."/>
        </authorList>
    </citation>
    <scope>NUCLEOTIDE SEQUENCE [LARGE SCALE GENOMIC DNA]</scope>
    <source>
        <strain evidence="8 9">DSM 27521</strain>
    </source>
</reference>
<evidence type="ECO:0000256" key="5">
    <source>
        <dbReference type="ARBA" id="ARBA00023277"/>
    </source>
</evidence>
<evidence type="ECO:0000259" key="6">
    <source>
        <dbReference type="Pfam" id="PF01261"/>
    </source>
</evidence>
<dbReference type="InterPro" id="IPR001998">
    <property type="entry name" value="Xylose_isomerase"/>
</dbReference>
<evidence type="ECO:0000256" key="2">
    <source>
        <dbReference type="ARBA" id="ARBA00022490"/>
    </source>
</evidence>
<dbReference type="PANTHER" id="PTHR12110:SF41">
    <property type="entry name" value="INOSOSE DEHYDRATASE"/>
    <property type="match status" value="1"/>
</dbReference>
<dbReference type="SUPFAM" id="SSF51658">
    <property type="entry name" value="Xylose isomerase-like"/>
    <property type="match status" value="1"/>
</dbReference>
<dbReference type="Proteomes" id="UP000539473">
    <property type="component" value="Unassembled WGS sequence"/>
</dbReference>
<dbReference type="EMBL" id="JACHFK010000002">
    <property type="protein sequence ID" value="MBB5375789.1"/>
    <property type="molecule type" value="Genomic_DNA"/>
</dbReference>
<dbReference type="GO" id="GO:0009045">
    <property type="term" value="F:xylose isomerase activity"/>
    <property type="evidence" value="ECO:0007669"/>
    <property type="project" value="UniProtKB-EC"/>
</dbReference>
<dbReference type="PANTHER" id="PTHR12110">
    <property type="entry name" value="HYDROXYPYRUVATE ISOMERASE"/>
    <property type="match status" value="1"/>
</dbReference>
<gene>
    <name evidence="7" type="ORF">GCM10017781_12140</name>
    <name evidence="8" type="ORF">HNQ07_001246</name>
</gene>
<dbReference type="InterPro" id="IPR036237">
    <property type="entry name" value="Xyl_isomerase-like_sf"/>
</dbReference>
<dbReference type="EC" id="5.3.1.5" evidence="8"/>